<dbReference type="PROSITE" id="PS51257">
    <property type="entry name" value="PROKAR_LIPOPROTEIN"/>
    <property type="match status" value="1"/>
</dbReference>
<name>A0AAW7MA08_9MICO</name>
<evidence type="ECO:0000313" key="2">
    <source>
        <dbReference type="EMBL" id="MDN4488891.1"/>
    </source>
</evidence>
<protein>
    <submittedName>
        <fullName evidence="2">Uncharacterized protein</fullName>
    </submittedName>
</protein>
<reference evidence="2" key="1">
    <citation type="submission" date="2023-06" db="EMBL/GenBank/DDBJ databases">
        <title>Sysu t00039.</title>
        <authorList>
            <person name="Gao L."/>
            <person name="Fang B.-Z."/>
            <person name="Li W.-J."/>
        </authorList>
    </citation>
    <scope>NUCLEOTIDE SEQUENCE</scope>
    <source>
        <strain evidence="2">SYSU T00039</strain>
    </source>
</reference>
<keyword evidence="3" id="KW-1185">Reference proteome</keyword>
<dbReference type="AlphaFoldDB" id="A0AAW7MA08"/>
<feature type="chain" id="PRO_5043375658" evidence="1">
    <location>
        <begin position="21"/>
        <end position="149"/>
    </location>
</feature>
<dbReference type="EMBL" id="JAUHPX010000008">
    <property type="protein sequence ID" value="MDN4488891.1"/>
    <property type="molecule type" value="Genomic_DNA"/>
</dbReference>
<proteinExistence type="predicted"/>
<keyword evidence="1" id="KW-0732">Signal</keyword>
<accession>A0AAW7MA08</accession>
<evidence type="ECO:0000313" key="3">
    <source>
        <dbReference type="Proteomes" id="UP001172737"/>
    </source>
</evidence>
<organism evidence="2 3">
    <name type="scientific">Demequina lignilytica</name>
    <dbReference type="NCBI Taxonomy" id="3051663"/>
    <lineage>
        <taxon>Bacteria</taxon>
        <taxon>Bacillati</taxon>
        <taxon>Actinomycetota</taxon>
        <taxon>Actinomycetes</taxon>
        <taxon>Micrococcales</taxon>
        <taxon>Demequinaceae</taxon>
        <taxon>Demequina</taxon>
    </lineage>
</organism>
<dbReference type="Proteomes" id="UP001172737">
    <property type="component" value="Unassembled WGS sequence"/>
</dbReference>
<dbReference type="RefSeq" id="WP_301121034.1">
    <property type="nucleotide sequence ID" value="NZ_JAUHPX010000008.1"/>
</dbReference>
<sequence length="149" mass="15335">MTHRRIAPGLGLALAFVALASCGSAHDVGDLDADDSPVARYDWDPADGGDSALMEGTLELIDGCLCIVGAGETDGLITVPVFSRSLTSWDADSRVLTYAGRDYALGDPVSAGGGWGPPTSAMIIPGACEPDAWGEVMHVQSPDLEPYAG</sequence>
<gene>
    <name evidence="2" type="ORF">QQX10_12020</name>
</gene>
<evidence type="ECO:0000256" key="1">
    <source>
        <dbReference type="SAM" id="SignalP"/>
    </source>
</evidence>
<feature type="signal peptide" evidence="1">
    <location>
        <begin position="1"/>
        <end position="20"/>
    </location>
</feature>
<comment type="caution">
    <text evidence="2">The sequence shown here is derived from an EMBL/GenBank/DDBJ whole genome shotgun (WGS) entry which is preliminary data.</text>
</comment>